<evidence type="ECO:0000259" key="13">
    <source>
        <dbReference type="Pfam" id="PF08544"/>
    </source>
</evidence>
<dbReference type="Pfam" id="PF08544">
    <property type="entry name" value="GHMP_kinases_C"/>
    <property type="match status" value="1"/>
</dbReference>
<keyword evidence="11" id="KW-0753">Steroid metabolism</keyword>
<keyword evidence="4" id="KW-0444">Lipid biosynthesis</keyword>
<gene>
    <name evidence="14" type="ORF">COEREDRAFT_28704</name>
</gene>
<dbReference type="GO" id="GO:0005777">
    <property type="term" value="C:peroxisome"/>
    <property type="evidence" value="ECO:0007669"/>
    <property type="project" value="TreeGrafter"/>
</dbReference>
<protein>
    <recommendedName>
        <fullName evidence="3">phosphomevalonate kinase</fullName>
        <ecNumber evidence="3">2.7.4.2</ecNumber>
    </recommendedName>
</protein>
<dbReference type="AlphaFoldDB" id="A0A2G5BD92"/>
<dbReference type="GO" id="GO:0010142">
    <property type="term" value="P:farnesyl diphosphate biosynthetic process, mevalonate pathway"/>
    <property type="evidence" value="ECO:0007669"/>
    <property type="project" value="TreeGrafter"/>
</dbReference>
<dbReference type="PANTHER" id="PTHR31814">
    <property type="match status" value="1"/>
</dbReference>
<dbReference type="OrthoDB" id="10262935at2759"/>
<sequence length="490" mass="52488">PSVTLVSAPGKVLAVGGYLVLDRSHSGLVVGTDACLYAAVQTQSIDLSRETRTISLADHDILITVVSPQFESAWWNYTFNTKSNILSQHDSASQDTNSFVHIVLHTTLSLVNKRDPKKLQTYLGAEGGSSAKHVELKIVLAADNDFYSQREILEKMGLELTSKSLAKVPAMVSTGKTLRSVHKTGLGSSAAMVTSLVASILVHFGILNKNDICPVTRLSSSKLKSLQLIHNVAQYAHCLAQGKVGSGFDVSAAVYGSHRYRRFSPSVLGTAMGNGSDSSAAELVKVTSPDNAGWDGEVVPVQVPPGLTLRLADVDAGSNTPSMVKSVLRWRDTNPQQASALWASLDEANNRIRQLWDKLSSAHDRDSAGYCSAINWCSLHSSAKWESEAAASDNCVYAHLADMARVTLRMRELQRELGENAGVPIEPPKQTRLLDACMAVPGVCMAAVPGAGGYDAIFCIVLSKAAGDAVERLWSSWTEMSVGPLLAKQA</sequence>
<evidence type="ECO:0000256" key="7">
    <source>
        <dbReference type="ARBA" id="ARBA00022777"/>
    </source>
</evidence>
<keyword evidence="5" id="KW-0808">Transferase</keyword>
<feature type="non-terminal residue" evidence="14">
    <location>
        <position position="490"/>
    </location>
</feature>
<evidence type="ECO:0000256" key="4">
    <source>
        <dbReference type="ARBA" id="ARBA00022516"/>
    </source>
</evidence>
<evidence type="ECO:0000256" key="8">
    <source>
        <dbReference type="ARBA" id="ARBA00022840"/>
    </source>
</evidence>
<evidence type="ECO:0000256" key="10">
    <source>
        <dbReference type="ARBA" id="ARBA00023098"/>
    </source>
</evidence>
<evidence type="ECO:0000256" key="3">
    <source>
        <dbReference type="ARBA" id="ARBA00012958"/>
    </source>
</evidence>
<keyword evidence="10" id="KW-0443">Lipid metabolism</keyword>
<evidence type="ECO:0000256" key="9">
    <source>
        <dbReference type="ARBA" id="ARBA00022955"/>
    </source>
</evidence>
<feature type="domain" description="GHMP kinase C-terminal" evidence="13">
    <location>
        <begin position="410"/>
        <end position="472"/>
    </location>
</feature>
<comment type="catalytic activity">
    <reaction evidence="12">
        <text>(R)-5-phosphomevalonate + ATP = (R)-5-diphosphomevalonate + ADP</text>
        <dbReference type="Rhea" id="RHEA:16341"/>
        <dbReference type="ChEBI" id="CHEBI:30616"/>
        <dbReference type="ChEBI" id="CHEBI:57557"/>
        <dbReference type="ChEBI" id="CHEBI:58146"/>
        <dbReference type="ChEBI" id="CHEBI:456216"/>
        <dbReference type="EC" id="2.7.4.2"/>
    </reaction>
    <physiologicalReaction direction="left-to-right" evidence="12">
        <dbReference type="Rhea" id="RHEA:16342"/>
    </physiologicalReaction>
</comment>
<evidence type="ECO:0000256" key="11">
    <source>
        <dbReference type="ARBA" id="ARBA00023221"/>
    </source>
</evidence>
<evidence type="ECO:0000256" key="5">
    <source>
        <dbReference type="ARBA" id="ARBA00022679"/>
    </source>
</evidence>
<evidence type="ECO:0000256" key="2">
    <source>
        <dbReference type="ARBA" id="ARBA00006495"/>
    </source>
</evidence>
<keyword evidence="6" id="KW-0547">Nucleotide-binding</keyword>
<evidence type="ECO:0000313" key="14">
    <source>
        <dbReference type="EMBL" id="PIA16980.1"/>
    </source>
</evidence>
<comment type="pathway">
    <text evidence="1">Isoprenoid biosynthesis; isopentenyl diphosphate biosynthesis via mevalonate pathway; isopentenyl diphosphate from (R)-mevalonate: step 2/3.</text>
</comment>
<dbReference type="InterPro" id="IPR020568">
    <property type="entry name" value="Ribosomal_Su5_D2-typ_SF"/>
</dbReference>
<accession>A0A2G5BD92</accession>
<organism evidence="14 15">
    <name type="scientific">Coemansia reversa (strain ATCC 12441 / NRRL 1564)</name>
    <dbReference type="NCBI Taxonomy" id="763665"/>
    <lineage>
        <taxon>Eukaryota</taxon>
        <taxon>Fungi</taxon>
        <taxon>Fungi incertae sedis</taxon>
        <taxon>Zoopagomycota</taxon>
        <taxon>Kickxellomycotina</taxon>
        <taxon>Kickxellomycetes</taxon>
        <taxon>Kickxellales</taxon>
        <taxon>Kickxellaceae</taxon>
        <taxon>Coemansia</taxon>
    </lineage>
</organism>
<dbReference type="GO" id="GO:0006696">
    <property type="term" value="P:ergosterol biosynthetic process"/>
    <property type="evidence" value="ECO:0007669"/>
    <property type="project" value="TreeGrafter"/>
</dbReference>
<dbReference type="STRING" id="763665.A0A2G5BD92"/>
<dbReference type="Proteomes" id="UP000242474">
    <property type="component" value="Unassembled WGS sequence"/>
</dbReference>
<dbReference type="InterPro" id="IPR016005">
    <property type="entry name" value="Erg8"/>
</dbReference>
<dbReference type="EC" id="2.7.4.2" evidence="3"/>
<dbReference type="SUPFAM" id="SSF54211">
    <property type="entry name" value="Ribosomal protein S5 domain 2-like"/>
    <property type="match status" value="1"/>
</dbReference>
<keyword evidence="7 14" id="KW-0418">Kinase</keyword>
<proteinExistence type="inferred from homology"/>
<dbReference type="Gene3D" id="3.30.70.890">
    <property type="entry name" value="GHMP kinase, C-terminal domain"/>
    <property type="match status" value="1"/>
</dbReference>
<dbReference type="GO" id="GO:0019287">
    <property type="term" value="P:isopentenyl diphosphate biosynthetic process, mevalonate pathway"/>
    <property type="evidence" value="ECO:0007669"/>
    <property type="project" value="UniProtKB-UniPathway"/>
</dbReference>
<keyword evidence="9" id="KW-0752">Steroid biosynthesis</keyword>
<evidence type="ECO:0000256" key="12">
    <source>
        <dbReference type="ARBA" id="ARBA00029326"/>
    </source>
</evidence>
<dbReference type="InterPro" id="IPR035102">
    <property type="entry name" value="Phosphomevalonate_kinase"/>
</dbReference>
<keyword evidence="8" id="KW-0067">ATP-binding</keyword>
<dbReference type="Gene3D" id="3.30.230.10">
    <property type="match status" value="1"/>
</dbReference>
<dbReference type="InterPro" id="IPR013750">
    <property type="entry name" value="GHMP_kinase_C_dom"/>
</dbReference>
<keyword evidence="15" id="KW-1185">Reference proteome</keyword>
<dbReference type="UniPathway" id="UPA00057">
    <property type="reaction ID" value="UER00099"/>
</dbReference>
<evidence type="ECO:0000256" key="1">
    <source>
        <dbReference type="ARBA" id="ARBA00005017"/>
    </source>
</evidence>
<dbReference type="InterPro" id="IPR036554">
    <property type="entry name" value="GHMP_kinase_C_sf"/>
</dbReference>
<reference evidence="14 15" key="1">
    <citation type="journal article" date="2015" name="Genome Biol. Evol.">
        <title>Phylogenomic analyses indicate that early fungi evolved digesting cell walls of algal ancestors of land plants.</title>
        <authorList>
            <person name="Chang Y."/>
            <person name="Wang S."/>
            <person name="Sekimoto S."/>
            <person name="Aerts A.L."/>
            <person name="Choi C."/>
            <person name="Clum A."/>
            <person name="LaButti K.M."/>
            <person name="Lindquist E.A."/>
            <person name="Yee Ngan C."/>
            <person name="Ohm R.A."/>
            <person name="Salamov A.A."/>
            <person name="Grigoriev I.V."/>
            <person name="Spatafora J.W."/>
            <person name="Berbee M.L."/>
        </authorList>
    </citation>
    <scope>NUCLEOTIDE SEQUENCE [LARGE SCALE GENOMIC DNA]</scope>
    <source>
        <strain evidence="14 15">NRRL 1564</strain>
    </source>
</reference>
<feature type="non-terminal residue" evidence="14">
    <location>
        <position position="1"/>
    </location>
</feature>
<dbReference type="GO" id="GO:0005524">
    <property type="term" value="F:ATP binding"/>
    <property type="evidence" value="ECO:0007669"/>
    <property type="project" value="UniProtKB-KW"/>
</dbReference>
<comment type="similarity">
    <text evidence="2">Belongs to the GHMP kinase family. Mevalonate kinase subfamily.</text>
</comment>
<evidence type="ECO:0000256" key="6">
    <source>
        <dbReference type="ARBA" id="ARBA00022741"/>
    </source>
</evidence>
<dbReference type="EMBL" id="KZ303496">
    <property type="protein sequence ID" value="PIA16980.1"/>
    <property type="molecule type" value="Genomic_DNA"/>
</dbReference>
<dbReference type="PANTHER" id="PTHR31814:SF2">
    <property type="entry name" value="PHOSPHOMEVALONATE KINASE"/>
    <property type="match status" value="1"/>
</dbReference>
<dbReference type="PIRSF" id="PIRSF017288">
    <property type="entry name" value="PMK_GHMP_euk"/>
    <property type="match status" value="1"/>
</dbReference>
<dbReference type="GO" id="GO:0004631">
    <property type="term" value="F:phosphomevalonate kinase activity"/>
    <property type="evidence" value="ECO:0007669"/>
    <property type="project" value="UniProtKB-EC"/>
</dbReference>
<dbReference type="InterPro" id="IPR014721">
    <property type="entry name" value="Ribsml_uS5_D2-typ_fold_subgr"/>
</dbReference>
<name>A0A2G5BD92_COERN</name>
<evidence type="ECO:0000313" key="15">
    <source>
        <dbReference type="Proteomes" id="UP000242474"/>
    </source>
</evidence>